<dbReference type="AlphaFoldDB" id="A0A432ZR10"/>
<gene>
    <name evidence="2" type="ORF">CWI84_06970</name>
</gene>
<comment type="caution">
    <text evidence="2">The sequence shown here is derived from an EMBL/GenBank/DDBJ whole genome shotgun (WGS) entry which is preliminary data.</text>
</comment>
<organism evidence="2 3">
    <name type="scientific">Idiomarina tyrosinivorans</name>
    <dbReference type="NCBI Taxonomy" id="1445662"/>
    <lineage>
        <taxon>Bacteria</taxon>
        <taxon>Pseudomonadati</taxon>
        <taxon>Pseudomonadota</taxon>
        <taxon>Gammaproteobacteria</taxon>
        <taxon>Alteromonadales</taxon>
        <taxon>Idiomarinaceae</taxon>
        <taxon>Idiomarina</taxon>
    </lineage>
</organism>
<dbReference type="EMBL" id="PIQH01000005">
    <property type="protein sequence ID" value="RUO80365.1"/>
    <property type="molecule type" value="Genomic_DNA"/>
</dbReference>
<proteinExistence type="predicted"/>
<evidence type="ECO:0008006" key="4">
    <source>
        <dbReference type="Google" id="ProtNLM"/>
    </source>
</evidence>
<feature type="chain" id="PRO_5019281482" description="Entry exclusion lipoprotein TrbK" evidence="1">
    <location>
        <begin position="19"/>
        <end position="62"/>
    </location>
</feature>
<feature type="signal peptide" evidence="1">
    <location>
        <begin position="1"/>
        <end position="18"/>
    </location>
</feature>
<keyword evidence="3" id="KW-1185">Reference proteome</keyword>
<dbReference type="Proteomes" id="UP000287996">
    <property type="component" value="Unassembled WGS sequence"/>
</dbReference>
<evidence type="ECO:0000313" key="3">
    <source>
        <dbReference type="Proteomes" id="UP000287996"/>
    </source>
</evidence>
<evidence type="ECO:0000313" key="2">
    <source>
        <dbReference type="EMBL" id="RUO80365.1"/>
    </source>
</evidence>
<reference evidence="2 3" key="1">
    <citation type="journal article" date="2011" name="Front. Microbiol.">
        <title>Genomic signatures of strain selection and enhancement in Bacillus atrophaeus var. globigii, a historical biowarfare simulant.</title>
        <authorList>
            <person name="Gibbons H.S."/>
            <person name="Broomall S.M."/>
            <person name="McNew L.A."/>
            <person name="Daligault H."/>
            <person name="Chapman C."/>
            <person name="Bruce D."/>
            <person name="Karavis M."/>
            <person name="Krepps M."/>
            <person name="McGregor P.A."/>
            <person name="Hong C."/>
            <person name="Park K.H."/>
            <person name="Akmal A."/>
            <person name="Feldman A."/>
            <person name="Lin J.S."/>
            <person name="Chang W.E."/>
            <person name="Higgs B.W."/>
            <person name="Demirev P."/>
            <person name="Lindquist J."/>
            <person name="Liem A."/>
            <person name="Fochler E."/>
            <person name="Read T.D."/>
            <person name="Tapia R."/>
            <person name="Johnson S."/>
            <person name="Bishop-Lilly K.A."/>
            <person name="Detter C."/>
            <person name="Han C."/>
            <person name="Sozhamannan S."/>
            <person name="Rosenzweig C.N."/>
            <person name="Skowronski E.W."/>
        </authorList>
    </citation>
    <scope>NUCLEOTIDE SEQUENCE [LARGE SCALE GENOMIC DNA]</scope>
    <source>
        <strain evidence="2 3">CC-PW-9</strain>
    </source>
</reference>
<name>A0A432ZR10_9GAMM</name>
<protein>
    <recommendedName>
        <fullName evidence="4">Entry exclusion lipoprotein TrbK</fullName>
    </recommendedName>
</protein>
<evidence type="ECO:0000256" key="1">
    <source>
        <dbReference type="SAM" id="SignalP"/>
    </source>
</evidence>
<sequence>MRILAMYGSALLVVASVAACSTTDEQAELHKEAVQKCQQLPEPDRTECMKSIPSKYDESAQK</sequence>
<dbReference type="PROSITE" id="PS51257">
    <property type="entry name" value="PROKAR_LIPOPROTEIN"/>
    <property type="match status" value="1"/>
</dbReference>
<keyword evidence="1" id="KW-0732">Signal</keyword>
<accession>A0A432ZR10</accession>
<dbReference type="RefSeq" id="WP_126841862.1">
    <property type="nucleotide sequence ID" value="NZ_PIQH01000005.1"/>
</dbReference>